<dbReference type="Pfam" id="PF13433">
    <property type="entry name" value="Peripla_BP_5"/>
    <property type="match status" value="1"/>
</dbReference>
<dbReference type="EC" id="4.6.1.1" evidence="3"/>
<dbReference type="InterPro" id="IPR000014">
    <property type="entry name" value="PAS"/>
</dbReference>
<dbReference type="PANTHER" id="PTHR47628">
    <property type="match status" value="1"/>
</dbReference>
<evidence type="ECO:0000256" key="11">
    <source>
        <dbReference type="ARBA" id="ARBA00022998"/>
    </source>
</evidence>
<dbReference type="CDD" id="cd06355">
    <property type="entry name" value="PBP1_FmdD-like"/>
    <property type="match status" value="1"/>
</dbReference>
<name>A0A4P5ZH90_PLAAG</name>
<dbReference type="Pfam" id="PF13188">
    <property type="entry name" value="PAS_8"/>
    <property type="match status" value="1"/>
</dbReference>
<feature type="domain" description="Guanylate cyclase" evidence="21">
    <location>
        <begin position="1273"/>
        <end position="1400"/>
    </location>
</feature>
<evidence type="ECO:0000256" key="5">
    <source>
        <dbReference type="ARBA" id="ARBA00022692"/>
    </source>
</evidence>
<evidence type="ECO:0000256" key="12">
    <source>
        <dbReference type="ARBA" id="ARBA00023136"/>
    </source>
</evidence>
<dbReference type="SMART" id="SM00044">
    <property type="entry name" value="CYCc"/>
    <property type="match status" value="1"/>
</dbReference>
<evidence type="ECO:0000256" key="4">
    <source>
        <dbReference type="ARBA" id="ARBA00021420"/>
    </source>
</evidence>
<dbReference type="PROSITE" id="PS50125">
    <property type="entry name" value="GUANYLATE_CYCLASE_2"/>
    <property type="match status" value="1"/>
</dbReference>
<sequence>MSGVRVGLLHSLSGAMAYRERPLLETELMTIAQINDQGGVLGQIIEPVIEDGASDCFTFEQKAQKLIQQDGVTTLFGCWTTASRHAVRPVLEAFNAQLWYPASYEGLENCSQIFYTGFCANQQVELTINWLLRNQKTRCYLLGWDQVFSYTLNKLMKVHLKHYGGEVVGEAYLPSSTMDFEAIITRIRQAQPDIIINTLRGDRNLSFYRQFYESGIKAADLPILATSLSESEAQKLQEAAVGHFSCFHYFQSLNTPENHQFVQVFKRFYGEERVINNSMATAHTQIHLWKQAVELAESFDVERVKIAAYGQCFVSPGGLVRLEPNHHVAKVCRIGQVLPNQQFEVLYTSEKLIKPLPWLGFNEDNFNASGIVFELLSEVSQGIERAEQLEQKSIELEATKTQLQQEIETRKQFELALQKANEQLEKKVAERTAALKESNDNLVQEIVQHQQSENALRITRDQLQTVLDAVPGTVSWIDSDLCYIEVNQRLANMLNLPRERFIGQHIGFLGTSLEFQDFVQYLFDSSEIDAYREVRNQVNGEWRHYLIVAQKYNYNRAAFVVGIDITERKQAEESLRNAKNQLQTVLEAVPGTVSWIDSDLCYLEVNQRLANMLNLPRERFIGQHIGFLGTSSEFQDFVQYLFDSPEIDAYREVRNQVNGEWRHYLIVAQKYNHNQAAFVVGIDITDRKQAEESLRNAKNQLQTVLEAVPGTVSWINSDLRYIEVNQRLADMFGMPRETFIDQHIGFLGNHSGFTQFIEDLFNSYAIDAFQEVAFFLHNKLRYYLIVAQKYNDNQAAFVVGIDITERREAEAALRLTQDQLEAVLDVVPGTVSWISSDLRYLGVNRYLASTFDLQPEDFVNQDIGFLKASFEFNDFVQNFFDYPEKDSYQEVMSVIQGKPRNYLIVAHKYNQNQAAFFVGIDITERKQAEEALKQAEANYRSIFENAVEGIFQTTPTGIYLSANPALARIYGYQSPEELIQNITNIQDQLYVQPQRRQEFVQRLEELGAIVRFESQIRRLDGQLTWISENAFAVRDEAGNLLHYEGTVEDINERKQAEAALQRAMEQLEIRVEERTAALREANHQLVREVAERTRIENALRESEAELRALFAAMTDVITVFDSEGRYKKIVTTNSEVLYSPTEELLGKTVFEVFPASHATLFYNQIQEVLNTKQTLNIEYSLVSAEYKPGHPGTNSSPLNPGDEVWFAAMVSPMPDNCVIWVARNTTERRRVLEALQAEREKSERLLLNILPPSIAEQLKQNQHSIAERFEQATIMFADIVDFTGFSARISPSELVNFLNQVFSAFDELAEKHHLEKIKTIGDSYMVAGGLPTPRHDHVEAMAEMALDMQAEIRRFQGQMGQSCNLRIGINTGPVVAGVIGTKKFIYDLWGDAVNIASRMESQGEVGKIQVTATTKNLLNGKYDFEERGLIDVKGRGEMLTYWLTKRRLV</sequence>
<dbReference type="InterPro" id="IPR029787">
    <property type="entry name" value="Nucleotide_cyclase"/>
</dbReference>
<dbReference type="CDD" id="cd00130">
    <property type="entry name" value="PAS"/>
    <property type="match status" value="1"/>
</dbReference>
<dbReference type="PROSITE" id="PS00452">
    <property type="entry name" value="GUANYLATE_CYCLASE_1"/>
    <property type="match status" value="1"/>
</dbReference>
<keyword evidence="13 17" id="KW-0456">Lyase</keyword>
<dbReference type="Pfam" id="PF00211">
    <property type="entry name" value="Guanylate_cyc"/>
    <property type="match status" value="1"/>
</dbReference>
<dbReference type="RefSeq" id="WP_141294586.1">
    <property type="nucleotide sequence ID" value="NZ_BJCD01000044.1"/>
</dbReference>
<gene>
    <name evidence="22" type="ORF">PA905_24300</name>
</gene>
<keyword evidence="5" id="KW-0812">Transmembrane</keyword>
<evidence type="ECO:0000259" key="21">
    <source>
        <dbReference type="PROSITE" id="PS50125"/>
    </source>
</evidence>
<dbReference type="SUPFAM" id="SSF53822">
    <property type="entry name" value="Periplasmic binding protein-like I"/>
    <property type="match status" value="1"/>
</dbReference>
<evidence type="ECO:0000256" key="17">
    <source>
        <dbReference type="RuleBase" id="RU000405"/>
    </source>
</evidence>
<evidence type="ECO:0000256" key="6">
    <source>
        <dbReference type="ARBA" id="ARBA00022723"/>
    </source>
</evidence>
<dbReference type="FunFam" id="3.30.70.1230:FF:000033">
    <property type="entry name" value="Adenylate cyclase"/>
    <property type="match status" value="1"/>
</dbReference>
<feature type="coiled-coil region" evidence="18">
    <location>
        <begin position="386"/>
        <end position="441"/>
    </location>
</feature>
<evidence type="ECO:0000256" key="2">
    <source>
        <dbReference type="ARBA" id="ARBA00004479"/>
    </source>
</evidence>
<dbReference type="Gene3D" id="3.40.50.2300">
    <property type="match status" value="2"/>
</dbReference>
<dbReference type="SUPFAM" id="SSF55073">
    <property type="entry name" value="Nucleotide cyclase"/>
    <property type="match status" value="1"/>
</dbReference>
<evidence type="ECO:0000259" key="19">
    <source>
        <dbReference type="PROSITE" id="PS50112"/>
    </source>
</evidence>
<dbReference type="PROSITE" id="PS50112">
    <property type="entry name" value="PAS"/>
    <property type="match status" value="3"/>
</dbReference>
<dbReference type="InterPro" id="IPR001054">
    <property type="entry name" value="A/G_cyclase"/>
</dbReference>
<evidence type="ECO:0000256" key="1">
    <source>
        <dbReference type="ARBA" id="ARBA00001593"/>
    </source>
</evidence>
<dbReference type="InterPro" id="IPR017777">
    <property type="entry name" value="ABC_urea-bd_UrtA"/>
</dbReference>
<dbReference type="NCBIfam" id="TIGR00229">
    <property type="entry name" value="sensory_box"/>
    <property type="match status" value="2"/>
</dbReference>
<keyword evidence="7" id="KW-0547">Nucleotide-binding</keyword>
<proteinExistence type="inferred from homology"/>
<dbReference type="CDD" id="cd07302">
    <property type="entry name" value="CHD"/>
    <property type="match status" value="1"/>
</dbReference>
<organism evidence="22 23">
    <name type="scientific">Planktothrix agardhii CCAP 1459/11A</name>
    <dbReference type="NCBI Taxonomy" id="282420"/>
    <lineage>
        <taxon>Bacteria</taxon>
        <taxon>Bacillati</taxon>
        <taxon>Cyanobacteriota</taxon>
        <taxon>Cyanophyceae</taxon>
        <taxon>Oscillatoriophycideae</taxon>
        <taxon>Oscillatoriales</taxon>
        <taxon>Microcoleaceae</taxon>
        <taxon>Planktothrix</taxon>
    </lineage>
</organism>
<comment type="subcellular location">
    <subcellularLocation>
        <location evidence="2">Membrane</location>
        <topology evidence="2">Single-pass type I membrane protein</topology>
    </subcellularLocation>
</comment>
<dbReference type="GO" id="GO:0005524">
    <property type="term" value="F:ATP binding"/>
    <property type="evidence" value="ECO:0007669"/>
    <property type="project" value="UniProtKB-KW"/>
</dbReference>
<evidence type="ECO:0000256" key="18">
    <source>
        <dbReference type="SAM" id="Coils"/>
    </source>
</evidence>
<evidence type="ECO:0000256" key="10">
    <source>
        <dbReference type="ARBA" id="ARBA00022989"/>
    </source>
</evidence>
<evidence type="ECO:0000256" key="8">
    <source>
        <dbReference type="ARBA" id="ARBA00022840"/>
    </source>
</evidence>
<dbReference type="InterPro" id="IPR028082">
    <property type="entry name" value="Peripla_BP_I"/>
</dbReference>
<comment type="caution">
    <text evidence="22">The sequence shown here is derived from an EMBL/GenBank/DDBJ whole genome shotgun (WGS) entry which is preliminary data.</text>
</comment>
<dbReference type="Proteomes" id="UP000299794">
    <property type="component" value="Unassembled WGS sequence"/>
</dbReference>
<comment type="catalytic activity">
    <reaction evidence="1">
        <text>ATP = 3',5'-cyclic AMP + diphosphate</text>
        <dbReference type="Rhea" id="RHEA:15389"/>
        <dbReference type="ChEBI" id="CHEBI:30616"/>
        <dbReference type="ChEBI" id="CHEBI:33019"/>
        <dbReference type="ChEBI" id="CHEBI:58165"/>
        <dbReference type="EC" id="4.6.1.1"/>
    </reaction>
</comment>
<dbReference type="PROSITE" id="PS50113">
    <property type="entry name" value="PAC"/>
    <property type="match status" value="1"/>
</dbReference>
<keyword evidence="9" id="KW-0460">Magnesium</keyword>
<feature type="domain" description="PAS" evidence="19">
    <location>
        <begin position="935"/>
        <end position="976"/>
    </location>
</feature>
<dbReference type="Gene3D" id="3.30.70.1230">
    <property type="entry name" value="Nucleotide cyclase"/>
    <property type="match status" value="1"/>
</dbReference>
<evidence type="ECO:0000256" key="15">
    <source>
        <dbReference type="ARBA" id="ARBA00032637"/>
    </source>
</evidence>
<dbReference type="GO" id="GO:0046872">
    <property type="term" value="F:metal ion binding"/>
    <property type="evidence" value="ECO:0007669"/>
    <property type="project" value="UniProtKB-KW"/>
</dbReference>
<evidence type="ECO:0000256" key="7">
    <source>
        <dbReference type="ARBA" id="ARBA00022741"/>
    </source>
</evidence>
<keyword evidence="8" id="KW-0067">ATP-binding</keyword>
<evidence type="ECO:0000313" key="22">
    <source>
        <dbReference type="EMBL" id="GDZ94474.1"/>
    </source>
</evidence>
<evidence type="ECO:0000256" key="16">
    <source>
        <dbReference type="ARBA" id="ARBA00064436"/>
    </source>
</evidence>
<feature type="domain" description="PAS" evidence="19">
    <location>
        <begin position="697"/>
        <end position="742"/>
    </location>
</feature>
<dbReference type="GO" id="GO:0006171">
    <property type="term" value="P:cAMP biosynthetic process"/>
    <property type="evidence" value="ECO:0007669"/>
    <property type="project" value="UniProtKB-KW"/>
</dbReference>
<reference evidence="23" key="1">
    <citation type="submission" date="2019-02" db="EMBL/GenBank/DDBJ databases">
        <title>Draft genome sequence of Planktothrix agardhii NIES-905.</title>
        <authorList>
            <person name="Yamaguchi H."/>
            <person name="Suzuki S."/>
            <person name="Kawachi M."/>
        </authorList>
    </citation>
    <scope>NUCLEOTIDE SEQUENCE [LARGE SCALE GENOMIC DNA]</scope>
    <source>
        <strain evidence="23">CCAP 1459/11A</strain>
    </source>
</reference>
<dbReference type="SMART" id="SM00091">
    <property type="entry name" value="PAS"/>
    <property type="match status" value="6"/>
</dbReference>
<dbReference type="SUPFAM" id="SSF55785">
    <property type="entry name" value="PYP-like sensor domain (PAS domain)"/>
    <property type="match status" value="6"/>
</dbReference>
<feature type="domain" description="PAC" evidence="20">
    <location>
        <begin position="1010"/>
        <end position="1062"/>
    </location>
</feature>
<feature type="domain" description="PAS" evidence="19">
    <location>
        <begin position="1102"/>
        <end position="1172"/>
    </location>
</feature>
<evidence type="ECO:0000313" key="23">
    <source>
        <dbReference type="Proteomes" id="UP000299794"/>
    </source>
</evidence>
<dbReference type="Gene3D" id="3.30.450.20">
    <property type="entry name" value="PAS domain"/>
    <property type="match status" value="6"/>
</dbReference>
<dbReference type="SMART" id="SM00086">
    <property type="entry name" value="PAC"/>
    <property type="match status" value="3"/>
</dbReference>
<dbReference type="InterPro" id="IPR000700">
    <property type="entry name" value="PAS-assoc_C"/>
</dbReference>
<dbReference type="InterPro" id="IPR013656">
    <property type="entry name" value="PAS_4"/>
</dbReference>
<keyword evidence="12" id="KW-0472">Membrane</keyword>
<protein>
    <recommendedName>
        <fullName evidence="4">Adenylate cyclase</fullName>
        <ecNumber evidence="3">4.6.1.1</ecNumber>
    </recommendedName>
    <alternativeName>
        <fullName evidence="14">ATP pyrophosphate-lyase</fullName>
    </alternativeName>
    <alternativeName>
        <fullName evidence="15">Adenylyl cyclase</fullName>
    </alternativeName>
</protein>
<evidence type="ECO:0000259" key="20">
    <source>
        <dbReference type="PROSITE" id="PS50113"/>
    </source>
</evidence>
<dbReference type="GO" id="GO:0035556">
    <property type="term" value="P:intracellular signal transduction"/>
    <property type="evidence" value="ECO:0007669"/>
    <property type="project" value="InterPro"/>
</dbReference>
<dbReference type="Pfam" id="PF13426">
    <property type="entry name" value="PAS_9"/>
    <property type="match status" value="3"/>
</dbReference>
<keyword evidence="11" id="KW-0115">cAMP biosynthesis</keyword>
<dbReference type="EMBL" id="BJCD01000044">
    <property type="protein sequence ID" value="GDZ94474.1"/>
    <property type="molecule type" value="Genomic_DNA"/>
</dbReference>
<feature type="coiled-coil region" evidence="18">
    <location>
        <begin position="1050"/>
        <end position="1112"/>
    </location>
</feature>
<dbReference type="GO" id="GO:0005886">
    <property type="term" value="C:plasma membrane"/>
    <property type="evidence" value="ECO:0007669"/>
    <property type="project" value="UniProtKB-ARBA"/>
</dbReference>
<dbReference type="PANTHER" id="PTHR47628:SF1">
    <property type="entry name" value="ALIPHATIC AMIDASE EXPRESSION-REGULATING PROTEIN"/>
    <property type="match status" value="1"/>
</dbReference>
<keyword evidence="6" id="KW-0479">Metal-binding</keyword>
<comment type="similarity">
    <text evidence="17">Belongs to the adenylyl cyclase class-4/guanylyl cyclase family.</text>
</comment>
<comment type="subunit">
    <text evidence="16">Homodimer. Can also exist as monomer.</text>
</comment>
<dbReference type="GO" id="GO:0004016">
    <property type="term" value="F:adenylate cyclase activity"/>
    <property type="evidence" value="ECO:0007669"/>
    <property type="project" value="UniProtKB-EC"/>
</dbReference>
<accession>A0A4P5ZH90</accession>
<evidence type="ECO:0000256" key="9">
    <source>
        <dbReference type="ARBA" id="ARBA00022842"/>
    </source>
</evidence>
<evidence type="ECO:0000256" key="13">
    <source>
        <dbReference type="ARBA" id="ARBA00023239"/>
    </source>
</evidence>
<evidence type="ECO:0000256" key="3">
    <source>
        <dbReference type="ARBA" id="ARBA00012201"/>
    </source>
</evidence>
<dbReference type="InterPro" id="IPR001610">
    <property type="entry name" value="PAC"/>
</dbReference>
<dbReference type="Pfam" id="PF08448">
    <property type="entry name" value="PAS_4"/>
    <property type="match status" value="1"/>
</dbReference>
<keyword evidence="10" id="KW-1133">Transmembrane helix</keyword>
<dbReference type="InterPro" id="IPR018297">
    <property type="entry name" value="A/G_cyclase_CS"/>
</dbReference>
<evidence type="ECO:0000256" key="14">
    <source>
        <dbReference type="ARBA" id="ARBA00032597"/>
    </source>
</evidence>
<dbReference type="InterPro" id="IPR035965">
    <property type="entry name" value="PAS-like_dom_sf"/>
</dbReference>
<keyword evidence="18" id="KW-0175">Coiled coil</keyword>